<dbReference type="Proteomes" id="UP000266340">
    <property type="component" value="Unassembled WGS sequence"/>
</dbReference>
<protein>
    <submittedName>
        <fullName evidence="7">Amino acid--ACP ligase</fullName>
    </submittedName>
</protein>
<evidence type="ECO:0000256" key="2">
    <source>
        <dbReference type="ARBA" id="ARBA00022741"/>
    </source>
</evidence>
<evidence type="ECO:0000256" key="3">
    <source>
        <dbReference type="ARBA" id="ARBA00022840"/>
    </source>
</evidence>
<comment type="caution">
    <text evidence="7">The sequence shown here is derived from an EMBL/GenBank/DDBJ whole genome shotgun (WGS) entry which is preliminary data.</text>
</comment>
<dbReference type="InterPro" id="IPR006195">
    <property type="entry name" value="aa-tRNA-synth_II"/>
</dbReference>
<organism evidence="7 8">
    <name type="scientific">Cohnella faecalis</name>
    <dbReference type="NCBI Taxonomy" id="2315694"/>
    <lineage>
        <taxon>Bacteria</taxon>
        <taxon>Bacillati</taxon>
        <taxon>Bacillota</taxon>
        <taxon>Bacilli</taxon>
        <taxon>Bacillales</taxon>
        <taxon>Paenibacillaceae</taxon>
        <taxon>Cohnella</taxon>
    </lineage>
</organism>
<evidence type="ECO:0000256" key="4">
    <source>
        <dbReference type="ARBA" id="ARBA00022917"/>
    </source>
</evidence>
<evidence type="ECO:0000313" key="7">
    <source>
        <dbReference type="EMBL" id="RIE00812.1"/>
    </source>
</evidence>
<dbReference type="InterPro" id="IPR045864">
    <property type="entry name" value="aa-tRNA-synth_II/BPL/LPL"/>
</dbReference>
<reference evidence="7 8" key="1">
    <citation type="submission" date="2018-09" db="EMBL/GenBank/DDBJ databases">
        <title>Cohnella cavernae sp. nov., isolated from a karst cave.</title>
        <authorList>
            <person name="Zhu H."/>
        </authorList>
    </citation>
    <scope>NUCLEOTIDE SEQUENCE [LARGE SCALE GENOMIC DNA]</scope>
    <source>
        <strain evidence="7 8">K2E09-144</strain>
    </source>
</reference>
<dbReference type="GO" id="GO:0016740">
    <property type="term" value="F:transferase activity"/>
    <property type="evidence" value="ECO:0007669"/>
    <property type="project" value="UniProtKB-ARBA"/>
</dbReference>
<proteinExistence type="predicted"/>
<dbReference type="AlphaFoldDB" id="A0A398CFX7"/>
<evidence type="ECO:0000259" key="6">
    <source>
        <dbReference type="PROSITE" id="PS50862"/>
    </source>
</evidence>
<dbReference type="Gene3D" id="3.30.930.10">
    <property type="entry name" value="Bira Bifunctional Protein, Domain 2"/>
    <property type="match status" value="1"/>
</dbReference>
<dbReference type="GO" id="GO:0006418">
    <property type="term" value="P:tRNA aminoacylation for protein translation"/>
    <property type="evidence" value="ECO:0007669"/>
    <property type="project" value="InterPro"/>
</dbReference>
<keyword evidence="1 7" id="KW-0436">Ligase</keyword>
<evidence type="ECO:0000256" key="1">
    <source>
        <dbReference type="ARBA" id="ARBA00022598"/>
    </source>
</evidence>
<dbReference type="Pfam" id="PF00587">
    <property type="entry name" value="tRNA-synt_2b"/>
    <property type="match status" value="1"/>
</dbReference>
<name>A0A398CFX7_9BACL</name>
<gene>
    <name evidence="7" type="ORF">D3H35_26880</name>
</gene>
<feature type="domain" description="Aminoacyl-transfer RNA synthetases class-II family profile" evidence="6">
    <location>
        <begin position="145"/>
        <end position="377"/>
    </location>
</feature>
<dbReference type="GO" id="GO:0140096">
    <property type="term" value="F:catalytic activity, acting on a protein"/>
    <property type="evidence" value="ECO:0007669"/>
    <property type="project" value="UniProtKB-ARBA"/>
</dbReference>
<sequence length="386" mass="44060">MKGGRTLTFRYHTSDKLTNLQAQSLVSKLTYSLEGISACYLDGENQDIVIHANDDSNRSQIEDTVLLLMEQERTIRTLKSRVIRNVSTNDDNYKSPFPGASYHPDWSFASDGSVRRDFAVMLYQSIDGILSNLAMERHAKYRKYPSMIPLKTLDKCGYVTTFPQNIYLVSEIPHQSDILQKIKKTGDVESNLRQSQYALSPAVCFHCYEELAGQTLEHPVILTALGTCYRHEATWRLGNQRLNEFSMREVVLIGTPDFVESERNWWVDCIWKLFGDLGLTGRIETANDPFYFSDDAAKAQHQQMANMKYELVVEVDGGTQTFSIASFNNIREALCKPFRITDAADKPLHSGCIAFGIDRWVFSLLKKYGEDPGKWQPHIAEMMRFS</sequence>
<evidence type="ECO:0000313" key="8">
    <source>
        <dbReference type="Proteomes" id="UP000266340"/>
    </source>
</evidence>
<keyword evidence="8" id="KW-1185">Reference proteome</keyword>
<keyword evidence="4" id="KW-0648">Protein biosynthesis</keyword>
<keyword evidence="5" id="KW-0030">Aminoacyl-tRNA synthetase</keyword>
<dbReference type="GO" id="GO:0005524">
    <property type="term" value="F:ATP binding"/>
    <property type="evidence" value="ECO:0007669"/>
    <property type="project" value="UniProtKB-KW"/>
</dbReference>
<dbReference type="GO" id="GO:0004812">
    <property type="term" value="F:aminoacyl-tRNA ligase activity"/>
    <property type="evidence" value="ECO:0007669"/>
    <property type="project" value="UniProtKB-KW"/>
</dbReference>
<dbReference type="SUPFAM" id="SSF55681">
    <property type="entry name" value="Class II aaRS and biotin synthetases"/>
    <property type="match status" value="1"/>
</dbReference>
<evidence type="ECO:0000256" key="5">
    <source>
        <dbReference type="ARBA" id="ARBA00023146"/>
    </source>
</evidence>
<keyword evidence="2" id="KW-0547">Nucleotide-binding</keyword>
<dbReference type="PROSITE" id="PS50862">
    <property type="entry name" value="AA_TRNA_LIGASE_II"/>
    <property type="match status" value="1"/>
</dbReference>
<dbReference type="EMBL" id="QXJM01000048">
    <property type="protein sequence ID" value="RIE00812.1"/>
    <property type="molecule type" value="Genomic_DNA"/>
</dbReference>
<accession>A0A398CFX7</accession>
<dbReference type="InterPro" id="IPR002314">
    <property type="entry name" value="aa-tRNA-synt_IIb"/>
</dbReference>
<keyword evidence="3" id="KW-0067">ATP-binding</keyword>